<dbReference type="OrthoDB" id="4525715at2759"/>
<feature type="compositionally biased region" description="Polar residues" evidence="1">
    <location>
        <begin position="19"/>
        <end position="39"/>
    </location>
</feature>
<evidence type="ECO:0000313" key="2">
    <source>
        <dbReference type="EMBL" id="KAI3534424.1"/>
    </source>
</evidence>
<dbReference type="AlphaFoldDB" id="A0A9P9X397"/>
<dbReference type="Proteomes" id="UP001056436">
    <property type="component" value="Unassembled WGS sequence"/>
</dbReference>
<accession>A0A9P9X397</accession>
<evidence type="ECO:0000313" key="3">
    <source>
        <dbReference type="Proteomes" id="UP001056436"/>
    </source>
</evidence>
<feature type="region of interest" description="Disordered" evidence="1">
    <location>
        <begin position="19"/>
        <end position="44"/>
    </location>
</feature>
<evidence type="ECO:0000256" key="1">
    <source>
        <dbReference type="SAM" id="MobiDB-lite"/>
    </source>
</evidence>
<proteinExistence type="predicted"/>
<feature type="region of interest" description="Disordered" evidence="1">
    <location>
        <begin position="324"/>
        <end position="346"/>
    </location>
</feature>
<reference evidence="2" key="1">
    <citation type="submission" date="2019-01" db="EMBL/GenBank/DDBJ databases">
        <title>Colletotrichum abscissum LGMF1257.</title>
        <authorList>
            <person name="Baroncelli R."/>
        </authorList>
    </citation>
    <scope>NUCLEOTIDE SEQUENCE</scope>
    <source>
        <strain evidence="2">Ca142</strain>
    </source>
</reference>
<sequence>MSNPFSYLYGQDITPHSQGSVTSSDLMDFPNDTSATLTDGGTMYNGIDTPNTTDGSSLPEFAETPSAPEPTVLLHQIQQAAEDVSQLVGRFGGKMAGTAQRDRIKMALFADHKLLRLPCLNYADDFSCRVTKRYAKQPIYYEGSEPLLWWLWAELLDYCNPTGSTKGCELEFTASCRTDMTPSYMISLNLAHKNGHPSIEFTASYGGEFCERRIFIAPIATFHFPQTTRYDKPTEATLGIDKNTYHAEGCLAHTFDYLVPRPGSIWRYAMESLLPDEEEGLLIALAGTCKAEDDYVVVSNDQDKQCKNLLQRFPSDAREYITNNGLAGKKNGPYSKWANQPSGPKD</sequence>
<feature type="compositionally biased region" description="Polar residues" evidence="1">
    <location>
        <begin position="337"/>
        <end position="346"/>
    </location>
</feature>
<gene>
    <name evidence="2" type="ORF">CABS02_13255</name>
</gene>
<organism evidence="2 3">
    <name type="scientific">Colletotrichum abscissum</name>
    <dbReference type="NCBI Taxonomy" id="1671311"/>
    <lineage>
        <taxon>Eukaryota</taxon>
        <taxon>Fungi</taxon>
        <taxon>Dikarya</taxon>
        <taxon>Ascomycota</taxon>
        <taxon>Pezizomycotina</taxon>
        <taxon>Sordariomycetes</taxon>
        <taxon>Hypocreomycetidae</taxon>
        <taxon>Glomerellales</taxon>
        <taxon>Glomerellaceae</taxon>
        <taxon>Colletotrichum</taxon>
        <taxon>Colletotrichum acutatum species complex</taxon>
    </lineage>
</organism>
<keyword evidence="3" id="KW-1185">Reference proteome</keyword>
<comment type="caution">
    <text evidence="2">The sequence shown here is derived from an EMBL/GenBank/DDBJ whole genome shotgun (WGS) entry which is preliminary data.</text>
</comment>
<dbReference type="EMBL" id="SDAQ01000145">
    <property type="protein sequence ID" value="KAI3534424.1"/>
    <property type="molecule type" value="Genomic_DNA"/>
</dbReference>
<name>A0A9P9X397_9PEZI</name>
<protein>
    <submittedName>
        <fullName evidence="2">Uncharacterized protein</fullName>
    </submittedName>
</protein>